<evidence type="ECO:0000313" key="3">
    <source>
        <dbReference type="Proteomes" id="UP001249020"/>
    </source>
</evidence>
<accession>A0AAW8QW14</accession>
<dbReference type="EMBL" id="JAVRIE010000001">
    <property type="protein sequence ID" value="MDT0581206.1"/>
    <property type="molecule type" value="Genomic_DNA"/>
</dbReference>
<dbReference type="RefSeq" id="WP_311360018.1">
    <property type="nucleotide sequence ID" value="NZ_JAVRIE010000001.1"/>
</dbReference>
<dbReference type="Proteomes" id="UP001249020">
    <property type="component" value="Unassembled WGS sequence"/>
</dbReference>
<keyword evidence="3" id="KW-1185">Reference proteome</keyword>
<comment type="caution">
    <text evidence="2">The sequence shown here is derived from an EMBL/GenBank/DDBJ whole genome shotgun (WGS) entry which is preliminary data.</text>
</comment>
<feature type="transmembrane region" description="Helical" evidence="1">
    <location>
        <begin position="98"/>
        <end position="123"/>
    </location>
</feature>
<feature type="transmembrane region" description="Helical" evidence="1">
    <location>
        <begin position="20"/>
        <end position="40"/>
    </location>
</feature>
<evidence type="ECO:0000313" key="2">
    <source>
        <dbReference type="EMBL" id="MDT0581206.1"/>
    </source>
</evidence>
<reference evidence="2 3" key="1">
    <citation type="submission" date="2023-09" db="EMBL/GenBank/DDBJ databases">
        <authorList>
            <person name="Rey-Velasco X."/>
        </authorList>
    </citation>
    <scope>NUCLEOTIDE SEQUENCE [LARGE SCALE GENOMIC DNA]</scope>
    <source>
        <strain evidence="2 3">W409</strain>
    </source>
</reference>
<keyword evidence="1" id="KW-0812">Transmembrane</keyword>
<keyword evidence="1" id="KW-1133">Transmembrane helix</keyword>
<organism evidence="2 3">
    <name type="scientific">Brumicola blandensis</name>
    <dbReference type="NCBI Taxonomy" id="3075611"/>
    <lineage>
        <taxon>Bacteria</taxon>
        <taxon>Pseudomonadati</taxon>
        <taxon>Pseudomonadota</taxon>
        <taxon>Gammaproteobacteria</taxon>
        <taxon>Alteromonadales</taxon>
        <taxon>Alteromonadaceae</taxon>
        <taxon>Brumicola</taxon>
    </lineage>
</organism>
<protein>
    <recommendedName>
        <fullName evidence="4">MotA/TolQ/ExbB proton channel domain-containing protein</fullName>
    </recommendedName>
</protein>
<evidence type="ECO:0008006" key="4">
    <source>
        <dbReference type="Google" id="ProtNLM"/>
    </source>
</evidence>
<proteinExistence type="predicted"/>
<dbReference type="AlphaFoldDB" id="A0AAW8QW14"/>
<sequence length="183" mass="19820">MLLVKHQCRSKGLALWPKAILVKCAIAFACAVILLAIASFTTQTSALDLIGYIQKVFSVSFVSIYLPLMATGFMAIYKIIRNDTTLKEKEFFLEVSHQIANAISTLSLTYTLLGISLGIGSLSQQELSPETVNSIISELTGQFSMAFMTTVVGLPSATLIRALASISMAKRLASLTRDHVANK</sequence>
<feature type="transmembrane region" description="Helical" evidence="1">
    <location>
        <begin position="52"/>
        <end position="77"/>
    </location>
</feature>
<evidence type="ECO:0000256" key="1">
    <source>
        <dbReference type="SAM" id="Phobius"/>
    </source>
</evidence>
<name>A0AAW8QW14_9ALTE</name>
<gene>
    <name evidence="2" type="ORF">RM544_01525</name>
</gene>
<feature type="transmembrane region" description="Helical" evidence="1">
    <location>
        <begin position="143"/>
        <end position="164"/>
    </location>
</feature>
<keyword evidence="1" id="KW-0472">Membrane</keyword>